<reference evidence="1 2" key="1">
    <citation type="journal article" date="2018" name="J. Allergy Clin. Immunol.">
        <title>High-quality assembly of Dermatophagoides pteronyssinus genome and transcriptome reveals a wide range of novel allergens.</title>
        <authorList>
            <person name="Liu X.Y."/>
            <person name="Yang K.Y."/>
            <person name="Wang M.Q."/>
            <person name="Kwok J.S."/>
            <person name="Zeng X."/>
            <person name="Yang Z."/>
            <person name="Xiao X.J."/>
            <person name="Lau C.P."/>
            <person name="Li Y."/>
            <person name="Huang Z.M."/>
            <person name="Ba J.G."/>
            <person name="Yim A.K."/>
            <person name="Ouyang C.Y."/>
            <person name="Ngai S.M."/>
            <person name="Chan T.F."/>
            <person name="Leung E.L."/>
            <person name="Liu L."/>
            <person name="Liu Z.G."/>
            <person name="Tsui S.K."/>
        </authorList>
    </citation>
    <scope>NUCLEOTIDE SEQUENCE [LARGE SCALE GENOMIC DNA]</scope>
    <source>
        <strain evidence="1">Derp</strain>
    </source>
</reference>
<keyword evidence="2" id="KW-1185">Reference proteome</keyword>
<accession>A0ABQ8JQP4</accession>
<reference evidence="1 2" key="2">
    <citation type="journal article" date="2022" name="Mol. Biol. Evol.">
        <title>Comparative Genomics Reveals Insights into the Divergent Evolution of Astigmatic Mites and Household Pest Adaptations.</title>
        <authorList>
            <person name="Xiong Q."/>
            <person name="Wan A.T."/>
            <person name="Liu X."/>
            <person name="Fung C.S."/>
            <person name="Xiao X."/>
            <person name="Malainual N."/>
            <person name="Hou J."/>
            <person name="Wang L."/>
            <person name="Wang M."/>
            <person name="Yang K.Y."/>
            <person name="Cui Y."/>
            <person name="Leung E.L."/>
            <person name="Nong W."/>
            <person name="Shin S.K."/>
            <person name="Au S.W."/>
            <person name="Jeong K.Y."/>
            <person name="Chew F.T."/>
            <person name="Hui J.H."/>
            <person name="Leung T.F."/>
            <person name="Tungtrongchitr A."/>
            <person name="Zhong N."/>
            <person name="Liu Z."/>
            <person name="Tsui S.K."/>
        </authorList>
    </citation>
    <scope>NUCLEOTIDE SEQUENCE [LARGE SCALE GENOMIC DNA]</scope>
    <source>
        <strain evidence="1">Derp</strain>
    </source>
</reference>
<dbReference type="EMBL" id="NJHN03000024">
    <property type="protein sequence ID" value="KAH9424921.1"/>
    <property type="molecule type" value="Genomic_DNA"/>
</dbReference>
<dbReference type="Proteomes" id="UP000887458">
    <property type="component" value="Unassembled WGS sequence"/>
</dbReference>
<name>A0ABQ8JQP4_DERPT</name>
<gene>
    <name evidence="1" type="ORF">DERP_009143</name>
</gene>
<protein>
    <submittedName>
        <fullName evidence="1">Uncharacterized protein</fullName>
    </submittedName>
</protein>
<comment type="caution">
    <text evidence="1">The sequence shown here is derived from an EMBL/GenBank/DDBJ whole genome shotgun (WGS) entry which is preliminary data.</text>
</comment>
<proteinExistence type="predicted"/>
<sequence length="75" mass="7886">MCQCNGSSIIGDPSGVHRTRNAVADTVRTVTLEGGPCGNACNVWKGGEGADGLRAGPTTFTGIRRSRYSVYGRRL</sequence>
<evidence type="ECO:0000313" key="2">
    <source>
        <dbReference type="Proteomes" id="UP000887458"/>
    </source>
</evidence>
<evidence type="ECO:0000313" key="1">
    <source>
        <dbReference type="EMBL" id="KAH9424921.1"/>
    </source>
</evidence>
<organism evidence="1 2">
    <name type="scientific">Dermatophagoides pteronyssinus</name>
    <name type="common">European house dust mite</name>
    <dbReference type="NCBI Taxonomy" id="6956"/>
    <lineage>
        <taxon>Eukaryota</taxon>
        <taxon>Metazoa</taxon>
        <taxon>Ecdysozoa</taxon>
        <taxon>Arthropoda</taxon>
        <taxon>Chelicerata</taxon>
        <taxon>Arachnida</taxon>
        <taxon>Acari</taxon>
        <taxon>Acariformes</taxon>
        <taxon>Sarcoptiformes</taxon>
        <taxon>Astigmata</taxon>
        <taxon>Psoroptidia</taxon>
        <taxon>Analgoidea</taxon>
        <taxon>Pyroglyphidae</taxon>
        <taxon>Dermatophagoidinae</taxon>
        <taxon>Dermatophagoides</taxon>
    </lineage>
</organism>